<feature type="transmembrane region" description="Helical" evidence="7">
    <location>
        <begin position="169"/>
        <end position="187"/>
    </location>
</feature>
<feature type="transmembrane region" description="Helical" evidence="7">
    <location>
        <begin position="223"/>
        <end position="248"/>
    </location>
</feature>
<evidence type="ECO:0000256" key="2">
    <source>
        <dbReference type="ARBA" id="ARBA00022448"/>
    </source>
</evidence>
<keyword evidence="2" id="KW-0813">Transport</keyword>
<dbReference type="RefSeq" id="WP_073183645.1">
    <property type="nucleotide sequence ID" value="NZ_FQXI01000002.1"/>
</dbReference>
<keyword evidence="5 7" id="KW-1133">Transmembrane helix</keyword>
<dbReference type="GO" id="GO:0016020">
    <property type="term" value="C:membrane"/>
    <property type="evidence" value="ECO:0007669"/>
    <property type="project" value="UniProtKB-SubCell"/>
</dbReference>
<dbReference type="PANTHER" id="PTHR36838:SF4">
    <property type="entry name" value="AUXIN EFFLUX CARRIER FAMILY PROTEIN"/>
    <property type="match status" value="1"/>
</dbReference>
<keyword evidence="3" id="KW-1003">Cell membrane</keyword>
<dbReference type="STRING" id="1120995.SAMN02745245_00616"/>
<feature type="transmembrane region" description="Helical" evidence="7">
    <location>
        <begin position="128"/>
        <end position="149"/>
    </location>
</feature>
<protein>
    <recommendedName>
        <fullName evidence="10">Membrane transport protein</fullName>
    </recommendedName>
</protein>
<dbReference type="Pfam" id="PF03547">
    <property type="entry name" value="Mem_trans"/>
    <property type="match status" value="1"/>
</dbReference>
<dbReference type="Proteomes" id="UP000184032">
    <property type="component" value="Unassembled WGS sequence"/>
</dbReference>
<proteinExistence type="predicted"/>
<dbReference type="AlphaFoldDB" id="A0A1M5QEI9"/>
<keyword evidence="9" id="KW-1185">Reference proteome</keyword>
<evidence type="ECO:0000313" key="9">
    <source>
        <dbReference type="Proteomes" id="UP000184032"/>
    </source>
</evidence>
<dbReference type="InterPro" id="IPR004776">
    <property type="entry name" value="Mem_transp_PIN-like"/>
</dbReference>
<gene>
    <name evidence="8" type="ORF">SAMN02745245_00616</name>
</gene>
<keyword evidence="6 7" id="KW-0472">Membrane</keyword>
<dbReference type="PANTHER" id="PTHR36838">
    <property type="entry name" value="AUXIN EFFLUX CARRIER FAMILY PROTEIN"/>
    <property type="match status" value="1"/>
</dbReference>
<evidence type="ECO:0000256" key="7">
    <source>
        <dbReference type="SAM" id="Phobius"/>
    </source>
</evidence>
<evidence type="ECO:0000256" key="3">
    <source>
        <dbReference type="ARBA" id="ARBA00022475"/>
    </source>
</evidence>
<evidence type="ECO:0008006" key="10">
    <source>
        <dbReference type="Google" id="ProtNLM"/>
    </source>
</evidence>
<feature type="transmembrane region" description="Helical" evidence="7">
    <location>
        <begin position="254"/>
        <end position="273"/>
    </location>
</feature>
<comment type="subcellular location">
    <subcellularLocation>
        <location evidence="1">Membrane</location>
        <topology evidence="1">Multi-pass membrane protein</topology>
    </subcellularLocation>
</comment>
<evidence type="ECO:0000256" key="1">
    <source>
        <dbReference type="ARBA" id="ARBA00004141"/>
    </source>
</evidence>
<organism evidence="8 9">
    <name type="scientific">Anaerosphaera aminiphila DSM 21120</name>
    <dbReference type="NCBI Taxonomy" id="1120995"/>
    <lineage>
        <taxon>Bacteria</taxon>
        <taxon>Bacillati</taxon>
        <taxon>Bacillota</taxon>
        <taxon>Tissierellia</taxon>
        <taxon>Tissierellales</taxon>
        <taxon>Peptoniphilaceae</taxon>
        <taxon>Anaerosphaera</taxon>
    </lineage>
</organism>
<reference evidence="8 9" key="1">
    <citation type="submission" date="2016-11" db="EMBL/GenBank/DDBJ databases">
        <authorList>
            <person name="Jaros S."/>
            <person name="Januszkiewicz K."/>
            <person name="Wedrychowicz H."/>
        </authorList>
    </citation>
    <scope>NUCLEOTIDE SEQUENCE [LARGE SCALE GENOMIC DNA]</scope>
    <source>
        <strain evidence="8 9">DSM 21120</strain>
    </source>
</reference>
<sequence>MENLTLGLNIIFPVFFVIFIGFFLKQRNIIDENFVSKSTTLVFYVALPAKMFFDIKNSSVDSIDVKYTLYLLLATLAVFSLSWFFGRFFIKDDKKLSAFVHCSYRSNFIYIGMPILDLIFDGDVMDSVIVVLVFGLTLYNMLAIILLTYYSDSKLTFKGFFLKVLKNPMIISVCLGLVAKFINLPIYSGIEDGATLVSTLSTPLSLILIGGSLNFKKSKSDNVIIVFSTLIKNVVGAAIFIPIGYFMGFSSSQLVVAYLFFATPCAVNCFIMGKQMGSDAVLTSKIVTASFAFSIISYTVGIALLNNFGII</sequence>
<accession>A0A1M5QEI9</accession>
<dbReference type="EMBL" id="FQXI01000002">
    <property type="protein sequence ID" value="SHH12276.1"/>
    <property type="molecule type" value="Genomic_DNA"/>
</dbReference>
<keyword evidence="4 7" id="KW-0812">Transmembrane</keyword>
<evidence type="ECO:0000256" key="5">
    <source>
        <dbReference type="ARBA" id="ARBA00022989"/>
    </source>
</evidence>
<feature type="transmembrane region" description="Helical" evidence="7">
    <location>
        <begin position="193"/>
        <end position="211"/>
    </location>
</feature>
<feature type="transmembrane region" description="Helical" evidence="7">
    <location>
        <begin position="285"/>
        <end position="305"/>
    </location>
</feature>
<feature type="transmembrane region" description="Helical" evidence="7">
    <location>
        <begin position="6"/>
        <end position="24"/>
    </location>
</feature>
<evidence type="ECO:0000313" key="8">
    <source>
        <dbReference type="EMBL" id="SHH12276.1"/>
    </source>
</evidence>
<dbReference type="GO" id="GO:0055085">
    <property type="term" value="P:transmembrane transport"/>
    <property type="evidence" value="ECO:0007669"/>
    <property type="project" value="InterPro"/>
</dbReference>
<dbReference type="OrthoDB" id="9794315at2"/>
<feature type="transmembrane region" description="Helical" evidence="7">
    <location>
        <begin position="67"/>
        <end position="86"/>
    </location>
</feature>
<name>A0A1M5QEI9_9FIRM</name>
<evidence type="ECO:0000256" key="6">
    <source>
        <dbReference type="ARBA" id="ARBA00023136"/>
    </source>
</evidence>
<evidence type="ECO:0000256" key="4">
    <source>
        <dbReference type="ARBA" id="ARBA00022692"/>
    </source>
</evidence>